<accession>A0A645BTQ7</accession>
<sequence length="243" mass="27582">MLDGNYSGLVEFACDTDSCISIFDVVVGQFFSVQLDRARDRERYSQWFLVESRCLVAVFSVTQALFQIISHCQFFRFGFADHIGQVLGDQSIVAGCMTEHFCSQSLACFESRFAGSFQFGKDFFIVDRIGQNSYARVVLSRAAEHAWAADVDVFDGISQSHIVFADGFLEWVQVDDNKINRCDIVIFHGLHMVRKITSAQKSAMDQWVQSFYAAIHHFRKAGYILYGNSRYACIFQSLLRSAS</sequence>
<evidence type="ECO:0000313" key="1">
    <source>
        <dbReference type="EMBL" id="MPM68597.1"/>
    </source>
</evidence>
<comment type="caution">
    <text evidence="1">The sequence shown here is derived from an EMBL/GenBank/DDBJ whole genome shotgun (WGS) entry which is preliminary data.</text>
</comment>
<proteinExistence type="predicted"/>
<name>A0A645BTQ7_9ZZZZ</name>
<dbReference type="EMBL" id="VSSQ01022343">
    <property type="protein sequence ID" value="MPM68597.1"/>
    <property type="molecule type" value="Genomic_DNA"/>
</dbReference>
<reference evidence="1" key="1">
    <citation type="submission" date="2019-08" db="EMBL/GenBank/DDBJ databases">
        <authorList>
            <person name="Kucharzyk K."/>
            <person name="Murdoch R.W."/>
            <person name="Higgins S."/>
            <person name="Loffler F."/>
        </authorList>
    </citation>
    <scope>NUCLEOTIDE SEQUENCE</scope>
</reference>
<protein>
    <submittedName>
        <fullName evidence="1">Uncharacterized protein</fullName>
    </submittedName>
</protein>
<organism evidence="1">
    <name type="scientific">bioreactor metagenome</name>
    <dbReference type="NCBI Taxonomy" id="1076179"/>
    <lineage>
        <taxon>unclassified sequences</taxon>
        <taxon>metagenomes</taxon>
        <taxon>ecological metagenomes</taxon>
    </lineage>
</organism>
<gene>
    <name evidence="1" type="ORF">SDC9_115531</name>
</gene>
<dbReference type="AlphaFoldDB" id="A0A645BTQ7"/>